<organism evidence="1 2">
    <name type="scientific">Candidatus Erwinia dacicola</name>
    <dbReference type="NCBI Taxonomy" id="252393"/>
    <lineage>
        <taxon>Bacteria</taxon>
        <taxon>Pseudomonadati</taxon>
        <taxon>Pseudomonadota</taxon>
        <taxon>Gammaproteobacteria</taxon>
        <taxon>Enterobacterales</taxon>
        <taxon>Erwiniaceae</taxon>
        <taxon>Erwinia</taxon>
    </lineage>
</organism>
<accession>A0A328TV84</accession>
<gene>
    <name evidence="1" type="ORF">ACZ87_00508</name>
</gene>
<dbReference type="EMBL" id="LJAM02000020">
    <property type="protein sequence ID" value="RAP72665.1"/>
    <property type="molecule type" value="Genomic_DNA"/>
</dbReference>
<proteinExistence type="predicted"/>
<evidence type="ECO:0000313" key="2">
    <source>
        <dbReference type="Proteomes" id="UP000244334"/>
    </source>
</evidence>
<dbReference type="Proteomes" id="UP000244334">
    <property type="component" value="Unassembled WGS sequence"/>
</dbReference>
<name>A0A328TV84_9GAMM</name>
<evidence type="ECO:0000313" key="1">
    <source>
        <dbReference type="EMBL" id="RAP72665.1"/>
    </source>
</evidence>
<dbReference type="AlphaFoldDB" id="A0A328TV84"/>
<sequence>MFTVCFKELRQRKFNGCDFDGLRVKSKTYASFSYVIAVSFCKSVRSDG</sequence>
<comment type="caution">
    <text evidence="1">The sequence shown here is derived from an EMBL/GenBank/DDBJ whole genome shotgun (WGS) entry which is preliminary data.</text>
</comment>
<protein>
    <submittedName>
        <fullName evidence="1">Uncharacterized protein</fullName>
    </submittedName>
</protein>
<reference evidence="1" key="1">
    <citation type="submission" date="2018-04" db="EMBL/GenBank/DDBJ databases">
        <title>Genomes of the Obligate Erwinia dacicola and Facultative Enterobacter sp. OLF Endosymbionts of the Olive Fruit fly, Bactrocera oleae.</title>
        <authorList>
            <person name="Estes A.M."/>
            <person name="Hearn D.J."/>
            <person name="Agarwal S."/>
            <person name="Pierson E.A."/>
            <person name="Dunning-Hotopp J.C."/>
        </authorList>
    </citation>
    <scope>NUCLEOTIDE SEQUENCE [LARGE SCALE GENOMIC DNA]</scope>
    <source>
        <strain evidence="1">Oroville</strain>
    </source>
</reference>
<keyword evidence="2" id="KW-1185">Reference proteome</keyword>